<dbReference type="PROSITE" id="PS51194">
    <property type="entry name" value="HELICASE_CTER"/>
    <property type="match status" value="1"/>
</dbReference>
<dbReference type="Gene3D" id="3.40.50.300">
    <property type="entry name" value="P-loop containing nucleotide triphosphate hydrolases"/>
    <property type="match status" value="2"/>
</dbReference>
<keyword evidence="8 10" id="KW-0811">Translocation</keyword>
<dbReference type="SMART" id="SM00957">
    <property type="entry name" value="SecA_DEAD"/>
    <property type="match status" value="1"/>
</dbReference>
<dbReference type="InterPro" id="IPR011115">
    <property type="entry name" value="SecA_DEAD"/>
</dbReference>
<dbReference type="HAMAP" id="MF_01382">
    <property type="entry name" value="SecA"/>
    <property type="match status" value="1"/>
</dbReference>
<evidence type="ECO:0000259" key="11">
    <source>
        <dbReference type="PROSITE" id="PS51192"/>
    </source>
</evidence>
<evidence type="ECO:0000313" key="14">
    <source>
        <dbReference type="EMBL" id="MBB6431670.1"/>
    </source>
</evidence>
<dbReference type="SUPFAM" id="SSF81767">
    <property type="entry name" value="Pre-protein crosslinking domain of SecA"/>
    <property type="match status" value="1"/>
</dbReference>
<evidence type="ECO:0000256" key="9">
    <source>
        <dbReference type="ARBA" id="ARBA00023136"/>
    </source>
</evidence>
<comment type="caution">
    <text evidence="14">The sequence shown here is derived from an EMBL/GenBank/DDBJ whole genome shotgun (WGS) entry which is preliminary data.</text>
</comment>
<dbReference type="PROSITE" id="PS51192">
    <property type="entry name" value="HELICASE_ATP_BIND_1"/>
    <property type="match status" value="1"/>
</dbReference>
<dbReference type="InterPro" id="IPR014018">
    <property type="entry name" value="SecA_motor_DEAD"/>
</dbReference>
<comment type="function">
    <text evidence="10">Part of the Sec protein translocase complex. Interacts with the SecYEG preprotein conducting channel. Has a central role in coupling the hydrolysis of ATP to the transfer of proteins into and across the cell membrane, serving as an ATP-driven molecular motor driving the stepwise translocation of polypeptide chains across the membrane.</text>
</comment>
<dbReference type="SMART" id="SM00958">
    <property type="entry name" value="SecA_PP_bind"/>
    <property type="match status" value="1"/>
</dbReference>
<dbReference type="Pfam" id="PF01043">
    <property type="entry name" value="SecA_PP_bind"/>
    <property type="match status" value="1"/>
</dbReference>
<evidence type="ECO:0000313" key="15">
    <source>
        <dbReference type="Proteomes" id="UP000541810"/>
    </source>
</evidence>
<comment type="subcellular location">
    <subcellularLocation>
        <location evidence="10">Cell membrane</location>
        <topology evidence="10">Peripheral membrane protein</topology>
        <orientation evidence="10">Cytoplasmic side</orientation>
    </subcellularLocation>
    <subcellularLocation>
        <location evidence="10">Cytoplasm</location>
    </subcellularLocation>
    <text evidence="10">Distribution is 50-50.</text>
</comment>
<dbReference type="GO" id="GO:0017038">
    <property type="term" value="P:protein import"/>
    <property type="evidence" value="ECO:0007669"/>
    <property type="project" value="InterPro"/>
</dbReference>
<dbReference type="EC" id="7.4.2.8" evidence="10"/>
<organism evidence="14 15">
    <name type="scientific">Algisphaera agarilytica</name>
    <dbReference type="NCBI Taxonomy" id="1385975"/>
    <lineage>
        <taxon>Bacteria</taxon>
        <taxon>Pseudomonadati</taxon>
        <taxon>Planctomycetota</taxon>
        <taxon>Phycisphaerae</taxon>
        <taxon>Phycisphaerales</taxon>
        <taxon>Phycisphaeraceae</taxon>
        <taxon>Algisphaera</taxon>
    </lineage>
</organism>
<dbReference type="GO" id="GO:0005829">
    <property type="term" value="C:cytosol"/>
    <property type="evidence" value="ECO:0007669"/>
    <property type="project" value="TreeGrafter"/>
</dbReference>
<keyword evidence="9 10" id="KW-0472">Membrane</keyword>
<dbReference type="SUPFAM" id="SSF52540">
    <property type="entry name" value="P-loop containing nucleoside triphosphate hydrolases"/>
    <property type="match status" value="2"/>
</dbReference>
<evidence type="ECO:0000256" key="8">
    <source>
        <dbReference type="ARBA" id="ARBA00023010"/>
    </source>
</evidence>
<dbReference type="Pfam" id="PF07517">
    <property type="entry name" value="SecA_DEAD"/>
    <property type="match status" value="1"/>
</dbReference>
<dbReference type="InterPro" id="IPR001650">
    <property type="entry name" value="Helicase_C-like"/>
</dbReference>
<keyword evidence="6 10" id="KW-0653">Protein transport</keyword>
<evidence type="ECO:0000256" key="7">
    <source>
        <dbReference type="ARBA" id="ARBA00022967"/>
    </source>
</evidence>
<dbReference type="GO" id="GO:0043952">
    <property type="term" value="P:protein transport by the Sec complex"/>
    <property type="evidence" value="ECO:0007669"/>
    <property type="project" value="TreeGrafter"/>
</dbReference>
<dbReference type="PROSITE" id="PS51196">
    <property type="entry name" value="SECA_MOTOR_DEAD"/>
    <property type="match status" value="1"/>
</dbReference>
<evidence type="ECO:0000256" key="4">
    <source>
        <dbReference type="ARBA" id="ARBA00022741"/>
    </source>
</evidence>
<comment type="catalytic activity">
    <reaction evidence="10">
        <text>ATP + H2O + cellular proteinSide 1 = ADP + phosphate + cellular proteinSide 2.</text>
        <dbReference type="EC" id="7.4.2.8"/>
    </reaction>
</comment>
<evidence type="ECO:0000256" key="6">
    <source>
        <dbReference type="ARBA" id="ARBA00022927"/>
    </source>
</evidence>
<feature type="binding site" evidence="10">
    <location>
        <position position="555"/>
    </location>
    <ligand>
        <name>ATP</name>
        <dbReference type="ChEBI" id="CHEBI:30616"/>
    </ligand>
</feature>
<feature type="binding site" evidence="10">
    <location>
        <position position="119"/>
    </location>
    <ligand>
        <name>ATP</name>
        <dbReference type="ChEBI" id="CHEBI:30616"/>
    </ligand>
</feature>
<dbReference type="EMBL" id="JACHGY010000001">
    <property type="protein sequence ID" value="MBB6431670.1"/>
    <property type="molecule type" value="Genomic_DNA"/>
</dbReference>
<dbReference type="Proteomes" id="UP000541810">
    <property type="component" value="Unassembled WGS sequence"/>
</dbReference>
<keyword evidence="7 10" id="KW-1278">Translocase</keyword>
<dbReference type="Gene3D" id="3.90.1440.10">
    <property type="entry name" value="SecA, preprotein cross-linking domain"/>
    <property type="match status" value="1"/>
</dbReference>
<name>A0A7X0LLM9_9BACT</name>
<keyword evidence="15" id="KW-1185">Reference proteome</keyword>
<evidence type="ECO:0000256" key="5">
    <source>
        <dbReference type="ARBA" id="ARBA00022840"/>
    </source>
</evidence>
<keyword evidence="3 10" id="KW-0963">Cytoplasm</keyword>
<keyword evidence="4 10" id="KW-0547">Nucleotide-binding</keyword>
<dbReference type="CDD" id="cd18803">
    <property type="entry name" value="SF2_C_secA"/>
    <property type="match status" value="1"/>
</dbReference>
<dbReference type="InterPro" id="IPR036670">
    <property type="entry name" value="SecA_X-link_sf"/>
</dbReference>
<dbReference type="FunFam" id="3.40.50.300:FF:000429">
    <property type="entry name" value="Preprotein translocase subunit SecA"/>
    <property type="match status" value="1"/>
</dbReference>
<dbReference type="Pfam" id="PF21090">
    <property type="entry name" value="P-loop_SecA"/>
    <property type="match status" value="1"/>
</dbReference>
<dbReference type="RefSeq" id="WP_184679121.1">
    <property type="nucleotide sequence ID" value="NZ_JACHGY010000001.1"/>
</dbReference>
<dbReference type="InterPro" id="IPR027417">
    <property type="entry name" value="P-loop_NTPase"/>
</dbReference>
<dbReference type="PANTHER" id="PTHR30612">
    <property type="entry name" value="SECA INNER MEMBRANE COMPONENT OF SEC PROTEIN SECRETION SYSTEM"/>
    <property type="match status" value="1"/>
</dbReference>
<evidence type="ECO:0000256" key="1">
    <source>
        <dbReference type="ARBA" id="ARBA00022448"/>
    </source>
</evidence>
<evidence type="ECO:0000256" key="2">
    <source>
        <dbReference type="ARBA" id="ARBA00022475"/>
    </source>
</evidence>
<dbReference type="GO" id="GO:0005886">
    <property type="term" value="C:plasma membrane"/>
    <property type="evidence" value="ECO:0007669"/>
    <property type="project" value="UniProtKB-SubCell"/>
</dbReference>
<dbReference type="InterPro" id="IPR044722">
    <property type="entry name" value="SecA_SF2_C"/>
</dbReference>
<dbReference type="InterPro" id="IPR011130">
    <property type="entry name" value="SecA_preprotein_X-link_dom"/>
</dbReference>
<comment type="subunit">
    <text evidence="10">Monomer and homodimer. Part of the essential Sec protein translocation apparatus which comprises SecA, SecYEG and auxiliary proteins SecDF. Other proteins may also be involved.</text>
</comment>
<dbReference type="GO" id="GO:0006605">
    <property type="term" value="P:protein targeting"/>
    <property type="evidence" value="ECO:0007669"/>
    <property type="project" value="UniProtKB-UniRule"/>
</dbReference>
<accession>A0A7X0LLM9</accession>
<dbReference type="InterPro" id="IPR000185">
    <property type="entry name" value="SecA"/>
</dbReference>
<proteinExistence type="inferred from homology"/>
<feature type="domain" description="SecA family profile" evidence="13">
    <location>
        <begin position="35"/>
        <end position="648"/>
    </location>
</feature>
<dbReference type="InterPro" id="IPR014001">
    <property type="entry name" value="Helicase_ATP-bd"/>
</dbReference>
<dbReference type="GO" id="GO:0065002">
    <property type="term" value="P:intracellular protein transmembrane transport"/>
    <property type="evidence" value="ECO:0007669"/>
    <property type="project" value="UniProtKB-UniRule"/>
</dbReference>
<sequence>MSRLDPPVALPPSSWWRMLASRPPSPRLPEGLDAAWEACAAAIVSRLPRTRRYLKRADAVIALAPEIESLHIDELRQQVLEMRAVFRRGRETADDVTRGFALIRESAFRAIGLKAYPTQIAAALAMHDGCIAEVATGEGKTLIATLPATVAGWAGRGVHVITVNDYLARRDADLMRPVYEACGLTVASVTSDMDPPVRRAGYAADVTYTTNKEAAADYLRDKLTLGPQRGLTDTMLNQLMLGGGLGDNNPAGAAQRVVMRGLEHVIVDEADSVLIDEAVTPLIISGPSPNAQQVEAFIKAAELAQVFEVRKDFTVNRQFRDIRLTSRGRNKVAEVTESLGGIWAGQRRAEEMIVQAITARELYVAGIQYVVQGDKVVIVDESTGRLMPDREWRDGLHQAVAAKEGVEVEPPKATMARVSFQRFFRMYRNLSGMTGTAWEERRELWQTYRTPTAYIPTHRPIIRKLANDRILPTEDAKWDAVADEVQRLHDTGRPILVGTRSVGASETLSERLTQRGIEHQVLNAIRHAEEAEVVAAAGQRGQVTIATNMAGRGTDVKLGEGVVELGGLQIIATERHDSRRVDRQLFGRAGRQGDPGDAVMFLSLEDELIRRYGRLRWVPFFFQRAQRRAQSRSRAMRKQVLKQDEQIADSLGFAGVE</sequence>
<feature type="domain" description="Helicase C-terminal" evidence="12">
    <location>
        <begin position="480"/>
        <end position="640"/>
    </location>
</feature>
<keyword evidence="2 10" id="KW-1003">Cell membrane</keyword>
<evidence type="ECO:0000259" key="12">
    <source>
        <dbReference type="PROSITE" id="PS51194"/>
    </source>
</evidence>
<dbReference type="PRINTS" id="PR00906">
    <property type="entry name" value="SECA"/>
</dbReference>
<gene>
    <name evidence="10" type="primary">secA</name>
    <name evidence="14" type="ORF">HNQ40_003476</name>
</gene>
<reference evidence="14 15" key="1">
    <citation type="submission" date="2020-08" db="EMBL/GenBank/DDBJ databases">
        <title>Genomic Encyclopedia of Type Strains, Phase IV (KMG-IV): sequencing the most valuable type-strain genomes for metagenomic binning, comparative biology and taxonomic classification.</title>
        <authorList>
            <person name="Goeker M."/>
        </authorList>
    </citation>
    <scope>NUCLEOTIDE SEQUENCE [LARGE SCALE GENOMIC DNA]</scope>
    <source>
        <strain evidence="14 15">DSM 103725</strain>
    </source>
</reference>
<comment type="similarity">
    <text evidence="10">Belongs to the SecA family.</text>
</comment>
<dbReference type="PANTHER" id="PTHR30612:SF0">
    <property type="entry name" value="CHLOROPLAST PROTEIN-TRANSPORTING ATPASE"/>
    <property type="match status" value="1"/>
</dbReference>
<dbReference type="GO" id="GO:0005524">
    <property type="term" value="F:ATP binding"/>
    <property type="evidence" value="ECO:0007669"/>
    <property type="project" value="UniProtKB-UniRule"/>
</dbReference>
<dbReference type="GO" id="GO:0031522">
    <property type="term" value="C:cell envelope Sec protein transport complex"/>
    <property type="evidence" value="ECO:0007669"/>
    <property type="project" value="TreeGrafter"/>
</dbReference>
<feature type="domain" description="Helicase ATP-binding" evidence="11">
    <location>
        <begin position="121"/>
        <end position="306"/>
    </location>
</feature>
<evidence type="ECO:0000259" key="13">
    <source>
        <dbReference type="PROSITE" id="PS51196"/>
    </source>
</evidence>
<dbReference type="AlphaFoldDB" id="A0A7X0LLM9"/>
<feature type="binding site" evidence="10">
    <location>
        <begin position="137"/>
        <end position="141"/>
    </location>
    <ligand>
        <name>ATP</name>
        <dbReference type="ChEBI" id="CHEBI:30616"/>
    </ligand>
</feature>
<dbReference type="GO" id="GO:0008564">
    <property type="term" value="F:protein-exporting ATPase activity"/>
    <property type="evidence" value="ECO:0007669"/>
    <property type="project" value="UniProtKB-EC"/>
</dbReference>
<evidence type="ECO:0000256" key="10">
    <source>
        <dbReference type="HAMAP-Rule" id="MF_01382"/>
    </source>
</evidence>
<evidence type="ECO:0000256" key="3">
    <source>
        <dbReference type="ARBA" id="ARBA00022490"/>
    </source>
</evidence>
<protein>
    <recommendedName>
        <fullName evidence="10">Protein translocase subunit SecA</fullName>
        <ecNumber evidence="10">7.4.2.8</ecNumber>
    </recommendedName>
</protein>
<keyword evidence="5 10" id="KW-0067">ATP-binding</keyword>
<keyword evidence="1 10" id="KW-0813">Transport</keyword>
<dbReference type="CDD" id="cd17928">
    <property type="entry name" value="DEXDc_SecA"/>
    <property type="match status" value="1"/>
</dbReference>